<evidence type="ECO:0008006" key="5">
    <source>
        <dbReference type="Google" id="ProtNLM"/>
    </source>
</evidence>
<dbReference type="NCBIfam" id="TIGR04336">
    <property type="entry name" value="AmmeMemoSam_B"/>
    <property type="match status" value="1"/>
</dbReference>
<dbReference type="PANTHER" id="PTHR11060:SF0">
    <property type="entry name" value="PROTEIN MEMO1"/>
    <property type="match status" value="1"/>
</dbReference>
<dbReference type="EnsemblFungi" id="MAPG_07882T0">
    <property type="protein sequence ID" value="MAPG_07882T0"/>
    <property type="gene ID" value="MAPG_07882"/>
</dbReference>
<dbReference type="Pfam" id="PF01875">
    <property type="entry name" value="Memo"/>
    <property type="match status" value="2"/>
</dbReference>
<dbReference type="Proteomes" id="UP000011715">
    <property type="component" value="Unassembled WGS sequence"/>
</dbReference>
<dbReference type="OrthoDB" id="417112at2759"/>
<dbReference type="VEuPathDB" id="FungiDB:MAPG_07882"/>
<dbReference type="Gene3D" id="3.40.830.10">
    <property type="entry name" value="LigB-like"/>
    <property type="match status" value="1"/>
</dbReference>
<dbReference type="AlphaFoldDB" id="A0A0C4E5V5"/>
<reference evidence="4" key="1">
    <citation type="submission" date="2010-05" db="EMBL/GenBank/DDBJ databases">
        <title>The genome sequence of Magnaporthe poae strain ATCC 64411.</title>
        <authorList>
            <person name="Ma L.-J."/>
            <person name="Dead R."/>
            <person name="Young S."/>
            <person name="Zeng Q."/>
            <person name="Koehrsen M."/>
            <person name="Alvarado L."/>
            <person name="Berlin A."/>
            <person name="Chapman S.B."/>
            <person name="Chen Z."/>
            <person name="Freedman E."/>
            <person name="Gellesch M."/>
            <person name="Goldberg J."/>
            <person name="Griggs A."/>
            <person name="Gujja S."/>
            <person name="Heilman E.R."/>
            <person name="Heiman D."/>
            <person name="Hepburn T."/>
            <person name="Howarth C."/>
            <person name="Jen D."/>
            <person name="Larson L."/>
            <person name="Mehta T."/>
            <person name="Neiman D."/>
            <person name="Pearson M."/>
            <person name="Roberts A."/>
            <person name="Saif S."/>
            <person name="Shea T."/>
            <person name="Shenoy N."/>
            <person name="Sisk P."/>
            <person name="Stolte C."/>
            <person name="Sykes S."/>
            <person name="Walk T."/>
            <person name="White J."/>
            <person name="Yandava C."/>
            <person name="Haas B."/>
            <person name="Nusbaum C."/>
            <person name="Birren B."/>
        </authorList>
    </citation>
    <scope>NUCLEOTIDE SEQUENCE [LARGE SCALE GENOMIC DNA]</scope>
    <source>
        <strain evidence="4">ATCC 64411 / 73-15</strain>
    </source>
</reference>
<reference evidence="2" key="3">
    <citation type="submission" date="2011-03" db="EMBL/GenBank/DDBJ databases">
        <title>Annotation of Magnaporthe poae ATCC 64411.</title>
        <authorList>
            <person name="Ma L.-J."/>
            <person name="Dead R."/>
            <person name="Young S.K."/>
            <person name="Zeng Q."/>
            <person name="Gargeya S."/>
            <person name="Fitzgerald M."/>
            <person name="Haas B."/>
            <person name="Abouelleil A."/>
            <person name="Alvarado L."/>
            <person name="Arachchi H.M."/>
            <person name="Berlin A."/>
            <person name="Brown A."/>
            <person name="Chapman S.B."/>
            <person name="Chen Z."/>
            <person name="Dunbar C."/>
            <person name="Freedman E."/>
            <person name="Gearin G."/>
            <person name="Gellesch M."/>
            <person name="Goldberg J."/>
            <person name="Griggs A."/>
            <person name="Gujja S."/>
            <person name="Heiman D."/>
            <person name="Howarth C."/>
            <person name="Larson L."/>
            <person name="Lui A."/>
            <person name="MacDonald P.J.P."/>
            <person name="Mehta T."/>
            <person name="Montmayeur A."/>
            <person name="Murphy C."/>
            <person name="Neiman D."/>
            <person name="Pearson M."/>
            <person name="Priest M."/>
            <person name="Roberts A."/>
            <person name="Saif S."/>
            <person name="Shea T."/>
            <person name="Shenoy N."/>
            <person name="Sisk P."/>
            <person name="Stolte C."/>
            <person name="Sykes S."/>
            <person name="Yandava C."/>
            <person name="Wortman J."/>
            <person name="Nusbaum C."/>
            <person name="Birren B."/>
        </authorList>
    </citation>
    <scope>NUCLEOTIDE SEQUENCE</scope>
    <source>
        <strain evidence="2">ATCC 64411</strain>
    </source>
</reference>
<dbReference type="CDD" id="cd07361">
    <property type="entry name" value="MEMO_like"/>
    <property type="match status" value="1"/>
</dbReference>
<dbReference type="EMBL" id="GL876972">
    <property type="protein sequence ID" value="KLU88901.1"/>
    <property type="molecule type" value="Genomic_DNA"/>
</dbReference>
<dbReference type="PANTHER" id="PTHR11060">
    <property type="entry name" value="PROTEIN MEMO1"/>
    <property type="match status" value="1"/>
</dbReference>
<keyword evidence="4" id="KW-1185">Reference proteome</keyword>
<dbReference type="STRING" id="644358.A0A0C4E5V5"/>
<evidence type="ECO:0000313" key="3">
    <source>
        <dbReference type="EnsemblFungi" id="MAPG_07882T0"/>
    </source>
</evidence>
<reference evidence="3" key="4">
    <citation type="journal article" date="2015" name="G3 (Bethesda)">
        <title>Genome sequences of three phytopathogenic species of the Magnaporthaceae family of fungi.</title>
        <authorList>
            <person name="Okagaki L.H."/>
            <person name="Nunes C.C."/>
            <person name="Sailsbery J."/>
            <person name="Clay B."/>
            <person name="Brown D."/>
            <person name="John T."/>
            <person name="Oh Y."/>
            <person name="Young N."/>
            <person name="Fitzgerald M."/>
            <person name="Haas B.J."/>
            <person name="Zeng Q."/>
            <person name="Young S."/>
            <person name="Adiconis X."/>
            <person name="Fan L."/>
            <person name="Levin J.Z."/>
            <person name="Mitchell T.K."/>
            <person name="Okubara P.A."/>
            <person name="Farman M.L."/>
            <person name="Kohn L.M."/>
            <person name="Birren B."/>
            <person name="Ma L.-J."/>
            <person name="Dean R.A."/>
        </authorList>
    </citation>
    <scope>NUCLEOTIDE SEQUENCE</scope>
    <source>
        <strain evidence="3">ATCC 64411 / 73-15</strain>
    </source>
</reference>
<evidence type="ECO:0000256" key="1">
    <source>
        <dbReference type="ARBA" id="ARBA00006315"/>
    </source>
</evidence>
<dbReference type="EMBL" id="ADBL01001908">
    <property type="status" value="NOT_ANNOTATED_CDS"/>
    <property type="molecule type" value="Genomic_DNA"/>
</dbReference>
<proteinExistence type="inferred from homology"/>
<organism evidence="3 4">
    <name type="scientific">Magnaporthiopsis poae (strain ATCC 64411 / 73-15)</name>
    <name type="common">Kentucky bluegrass fungus</name>
    <name type="synonym">Magnaporthe poae</name>
    <dbReference type="NCBI Taxonomy" id="644358"/>
    <lineage>
        <taxon>Eukaryota</taxon>
        <taxon>Fungi</taxon>
        <taxon>Dikarya</taxon>
        <taxon>Ascomycota</taxon>
        <taxon>Pezizomycotina</taxon>
        <taxon>Sordariomycetes</taxon>
        <taxon>Sordariomycetidae</taxon>
        <taxon>Magnaporthales</taxon>
        <taxon>Magnaporthaceae</taxon>
        <taxon>Magnaporthiopsis</taxon>
    </lineage>
</organism>
<name>A0A0C4E5V5_MAGP6</name>
<evidence type="ECO:0000313" key="4">
    <source>
        <dbReference type="Proteomes" id="UP000011715"/>
    </source>
</evidence>
<evidence type="ECO:0000313" key="2">
    <source>
        <dbReference type="EMBL" id="KLU88901.1"/>
    </source>
</evidence>
<dbReference type="eggNOG" id="KOG3086">
    <property type="taxonomic scope" value="Eukaryota"/>
</dbReference>
<dbReference type="InterPro" id="IPR002737">
    <property type="entry name" value="MEMO1_fam"/>
</dbReference>
<dbReference type="EMBL" id="ADBL01001907">
    <property type="status" value="NOT_ANNOTATED_CDS"/>
    <property type="molecule type" value="Genomic_DNA"/>
</dbReference>
<gene>
    <name evidence="2" type="ORF">MAPG_07882</name>
</gene>
<reference evidence="3" key="5">
    <citation type="submission" date="2015-06" db="UniProtKB">
        <authorList>
            <consortium name="EnsemblFungi"/>
        </authorList>
    </citation>
    <scope>IDENTIFICATION</scope>
    <source>
        <strain evidence="3">ATCC 64411</strain>
    </source>
</reference>
<protein>
    <recommendedName>
        <fullName evidence="5">DUF52 domain-containing protein</fullName>
    </recommendedName>
</protein>
<accession>A0A0C4E5V5</accession>
<comment type="similarity">
    <text evidence="1">Belongs to the MEMO1 family.</text>
</comment>
<sequence length="223" mass="23719">MSGVRIASHAGSWYVAEPDGLERDLDKYLDAVPEQINDSHLPIKGARVIIAPHAGYSYSGPCAAWAYKVLDLSAAKRVFVLGPSHTYYLSGAALTTYATYTAYTPDGSEAAVRSLTRRDAPSDLPVPIHESISALDHMAMDAIESGSHDAFFDNLKATGNTVCGRHPIGVVMAGLEALRKEKAGSSSGVKGDGVFTFVKYDRSSLVNGLRDSSVSYGSAYAII</sequence>
<reference evidence="2" key="2">
    <citation type="submission" date="2010-05" db="EMBL/GenBank/DDBJ databases">
        <title>The Genome Sequence of Magnaporthe poae strain ATCC 64411.</title>
        <authorList>
            <consortium name="The Broad Institute Genome Sequencing Platform"/>
            <consortium name="Broad Institute Genome Sequencing Center for Infectious Disease"/>
            <person name="Ma L.-J."/>
            <person name="Dead R."/>
            <person name="Young S."/>
            <person name="Zeng Q."/>
            <person name="Koehrsen M."/>
            <person name="Alvarado L."/>
            <person name="Berlin A."/>
            <person name="Chapman S.B."/>
            <person name="Chen Z."/>
            <person name="Freedman E."/>
            <person name="Gellesch M."/>
            <person name="Goldberg J."/>
            <person name="Griggs A."/>
            <person name="Gujja S."/>
            <person name="Heilman E.R."/>
            <person name="Heiman D."/>
            <person name="Hepburn T."/>
            <person name="Howarth C."/>
            <person name="Jen D."/>
            <person name="Larson L."/>
            <person name="Mehta T."/>
            <person name="Neiman D."/>
            <person name="Pearson M."/>
            <person name="Roberts A."/>
            <person name="Saif S."/>
            <person name="Shea T."/>
            <person name="Shenoy N."/>
            <person name="Sisk P."/>
            <person name="Stolte C."/>
            <person name="Sykes S."/>
            <person name="Walk T."/>
            <person name="White J."/>
            <person name="Yandava C."/>
            <person name="Haas B."/>
            <person name="Nusbaum C."/>
            <person name="Birren B."/>
        </authorList>
    </citation>
    <scope>NUCLEOTIDE SEQUENCE</scope>
    <source>
        <strain evidence="2">ATCC 64411</strain>
    </source>
</reference>